<organism evidence="2 3">
    <name type="scientific">Plasmodium yoelii 17X</name>
    <dbReference type="NCBI Taxonomy" id="1323249"/>
    <lineage>
        <taxon>Eukaryota</taxon>
        <taxon>Sar</taxon>
        <taxon>Alveolata</taxon>
        <taxon>Apicomplexa</taxon>
        <taxon>Aconoidasida</taxon>
        <taxon>Haemosporida</taxon>
        <taxon>Plasmodiidae</taxon>
        <taxon>Plasmodium</taxon>
        <taxon>Plasmodium (Vinckeia)</taxon>
    </lineage>
</organism>
<dbReference type="Proteomes" id="UP000018538">
    <property type="component" value="Unassembled WGS sequence"/>
</dbReference>
<evidence type="ECO:0000313" key="2">
    <source>
        <dbReference type="EMBL" id="ETB62228.1"/>
    </source>
</evidence>
<reference evidence="2 3" key="1">
    <citation type="submission" date="2013-11" db="EMBL/GenBank/DDBJ databases">
        <title>The Genome Sequence of Plasmodium yoelii 17X.</title>
        <authorList>
            <consortium name="The Broad Institute Genomics Platform"/>
            <consortium name="The Broad Institute Genome Sequencing Center for Infectious Disease"/>
            <person name="Neafsey D."/>
            <person name="Adams J."/>
            <person name="Walker B."/>
            <person name="Young S.K."/>
            <person name="Zeng Q."/>
            <person name="Gargeya S."/>
            <person name="Fitzgerald M."/>
            <person name="Haas B."/>
            <person name="Abouelleil A."/>
            <person name="Alvarado L."/>
            <person name="Chapman S.B."/>
            <person name="Gainer-Dewar J."/>
            <person name="Goldberg J."/>
            <person name="Griggs A."/>
            <person name="Gujja S."/>
            <person name="Hansen M."/>
            <person name="Howarth C."/>
            <person name="Imamovic A."/>
            <person name="Ireland A."/>
            <person name="Larimer J."/>
            <person name="McCowan C."/>
            <person name="Murphy C."/>
            <person name="Pearson M."/>
            <person name="Poon T.W."/>
            <person name="Priest M."/>
            <person name="Roberts A."/>
            <person name="Saif S."/>
            <person name="Shea T."/>
            <person name="Sykes S."/>
            <person name="Wortman J."/>
            <person name="Nusbaum C."/>
            <person name="Birren B."/>
        </authorList>
    </citation>
    <scope>NUCLEOTIDE SEQUENCE [LARGE SCALE GENOMIC DNA]</scope>
    <source>
        <strain evidence="2 3">17X</strain>
    </source>
</reference>
<feature type="transmembrane region" description="Helical" evidence="1">
    <location>
        <begin position="91"/>
        <end position="113"/>
    </location>
</feature>
<dbReference type="AlphaFoldDB" id="V7PVQ0"/>
<gene>
    <name evidence="2" type="ORF">YYC_00842</name>
</gene>
<evidence type="ECO:0000256" key="1">
    <source>
        <dbReference type="SAM" id="Phobius"/>
    </source>
</evidence>
<keyword evidence="1" id="KW-1133">Transmembrane helix</keyword>
<keyword evidence="1" id="KW-0472">Membrane</keyword>
<dbReference type="EMBL" id="KI635731">
    <property type="protein sequence ID" value="ETB62228.1"/>
    <property type="molecule type" value="Genomic_DNA"/>
</dbReference>
<keyword evidence="3" id="KW-1185">Reference proteome</keyword>
<feature type="transmembrane region" description="Helical" evidence="1">
    <location>
        <begin position="29"/>
        <end position="48"/>
    </location>
</feature>
<name>V7PVQ0_PLAYE</name>
<feature type="transmembrane region" description="Helical" evidence="1">
    <location>
        <begin position="60"/>
        <end position="85"/>
    </location>
</feature>
<sequence length="115" mass="14515">MHSHLYVSNFKTDFRKISYISQIVSERDVITLLRFYFIYLFTIFKINLHICVNRMFIRTYICLCFYLCFFLCFFYVFFYAFFYVFYLCISFSFLINLCYFYYHVLVFLFFFFISF</sequence>
<accession>V7PVQ0</accession>
<proteinExistence type="predicted"/>
<keyword evidence="1" id="KW-0812">Transmembrane</keyword>
<evidence type="ECO:0000313" key="3">
    <source>
        <dbReference type="Proteomes" id="UP000018538"/>
    </source>
</evidence>
<protein>
    <submittedName>
        <fullName evidence="2">Uncharacterized protein</fullName>
    </submittedName>
</protein>